<feature type="compositionally biased region" description="Polar residues" evidence="2">
    <location>
        <begin position="995"/>
        <end position="1008"/>
    </location>
</feature>
<dbReference type="InterPro" id="IPR051176">
    <property type="entry name" value="Cent_Immune-Sig_Mod"/>
</dbReference>
<reference evidence="4" key="1">
    <citation type="submission" date="2022-11" db="UniProtKB">
        <authorList>
            <consortium name="EnsemblMetazoa"/>
        </authorList>
    </citation>
    <scope>IDENTIFICATION</scope>
</reference>
<evidence type="ECO:0000313" key="4">
    <source>
        <dbReference type="EnsemblMetazoa" id="XP_038074173.1"/>
    </source>
</evidence>
<feature type="compositionally biased region" description="Polar residues" evidence="2">
    <location>
        <begin position="1100"/>
        <end position="1114"/>
    </location>
</feature>
<dbReference type="PANTHER" id="PTHR15715">
    <property type="entry name" value="CENTROSOMAL PROTEIN OF 170 KDA"/>
    <property type="match status" value="1"/>
</dbReference>
<feature type="region of interest" description="Disordered" evidence="2">
    <location>
        <begin position="332"/>
        <end position="688"/>
    </location>
</feature>
<feature type="region of interest" description="Disordered" evidence="2">
    <location>
        <begin position="1393"/>
        <end position="1448"/>
    </location>
</feature>
<feature type="compositionally biased region" description="Basic and acidic residues" evidence="2">
    <location>
        <begin position="926"/>
        <end position="940"/>
    </location>
</feature>
<feature type="compositionally biased region" description="Basic and acidic residues" evidence="2">
    <location>
        <begin position="567"/>
        <end position="577"/>
    </location>
</feature>
<feature type="compositionally biased region" description="Basic and acidic residues" evidence="2">
    <location>
        <begin position="435"/>
        <end position="444"/>
    </location>
</feature>
<protein>
    <recommendedName>
        <fullName evidence="3">FHA domain-containing protein</fullName>
    </recommendedName>
</protein>
<feature type="compositionally biased region" description="Low complexity" evidence="2">
    <location>
        <begin position="854"/>
        <end position="869"/>
    </location>
</feature>
<dbReference type="RefSeq" id="XP_038074173.1">
    <property type="nucleotide sequence ID" value="XM_038218245.1"/>
</dbReference>
<feature type="region of interest" description="Disordered" evidence="2">
    <location>
        <begin position="121"/>
        <end position="159"/>
    </location>
</feature>
<dbReference type="PROSITE" id="PS50006">
    <property type="entry name" value="FHA_DOMAIN"/>
    <property type="match status" value="1"/>
</dbReference>
<dbReference type="EnsemblMetazoa" id="XM_038218245.1">
    <property type="protein sequence ID" value="XP_038074173.1"/>
    <property type="gene ID" value="LOC119742199"/>
</dbReference>
<feature type="compositionally biased region" description="Low complexity" evidence="2">
    <location>
        <begin position="941"/>
        <end position="962"/>
    </location>
</feature>
<feature type="region of interest" description="Disordered" evidence="2">
    <location>
        <begin position="179"/>
        <end position="259"/>
    </location>
</feature>
<dbReference type="InterPro" id="IPR000253">
    <property type="entry name" value="FHA_dom"/>
</dbReference>
<feature type="compositionally biased region" description="Low complexity" evidence="2">
    <location>
        <begin position="417"/>
        <end position="431"/>
    </location>
</feature>
<feature type="compositionally biased region" description="Basic and acidic residues" evidence="2">
    <location>
        <begin position="518"/>
        <end position="529"/>
    </location>
</feature>
<feature type="compositionally biased region" description="Polar residues" evidence="2">
    <location>
        <begin position="358"/>
        <end position="376"/>
    </location>
</feature>
<proteinExistence type="inferred from homology"/>
<feature type="region of interest" description="Disordered" evidence="2">
    <location>
        <begin position="1100"/>
        <end position="1164"/>
    </location>
</feature>
<feature type="compositionally biased region" description="Polar residues" evidence="2">
    <location>
        <begin position="1411"/>
        <end position="1424"/>
    </location>
</feature>
<dbReference type="Pfam" id="PF00498">
    <property type="entry name" value="FHA"/>
    <property type="match status" value="1"/>
</dbReference>
<feature type="compositionally biased region" description="Polar residues" evidence="2">
    <location>
        <begin position="148"/>
        <end position="159"/>
    </location>
</feature>
<dbReference type="SUPFAM" id="SSF49879">
    <property type="entry name" value="SMAD/FHA domain"/>
    <property type="match status" value="1"/>
</dbReference>
<dbReference type="Proteomes" id="UP000887568">
    <property type="component" value="Unplaced"/>
</dbReference>
<evidence type="ECO:0000259" key="3">
    <source>
        <dbReference type="PROSITE" id="PS50006"/>
    </source>
</evidence>
<organism evidence="4 5">
    <name type="scientific">Patiria miniata</name>
    <name type="common">Bat star</name>
    <name type="synonym">Asterina miniata</name>
    <dbReference type="NCBI Taxonomy" id="46514"/>
    <lineage>
        <taxon>Eukaryota</taxon>
        <taxon>Metazoa</taxon>
        <taxon>Echinodermata</taxon>
        <taxon>Eleutherozoa</taxon>
        <taxon>Asterozoa</taxon>
        <taxon>Asteroidea</taxon>
        <taxon>Valvatacea</taxon>
        <taxon>Valvatida</taxon>
        <taxon>Asterinidae</taxon>
        <taxon>Patiria</taxon>
    </lineage>
</organism>
<dbReference type="GeneID" id="119742199"/>
<feature type="compositionally biased region" description="Polar residues" evidence="2">
    <location>
        <begin position="871"/>
        <end position="881"/>
    </location>
</feature>
<dbReference type="OrthoDB" id="10044423at2759"/>
<feature type="compositionally biased region" description="Polar residues" evidence="2">
    <location>
        <begin position="179"/>
        <end position="192"/>
    </location>
</feature>
<feature type="region of interest" description="Disordered" evidence="2">
    <location>
        <begin position="742"/>
        <end position="772"/>
    </location>
</feature>
<dbReference type="InterPro" id="IPR029300">
    <property type="entry name" value="CEP170_C"/>
</dbReference>
<evidence type="ECO:0000256" key="2">
    <source>
        <dbReference type="SAM" id="MobiDB-lite"/>
    </source>
</evidence>
<comment type="similarity">
    <text evidence="1">Belongs to the CEP170 family.</text>
</comment>
<feature type="compositionally biased region" description="Polar residues" evidence="2">
    <location>
        <begin position="668"/>
        <end position="683"/>
    </location>
</feature>
<dbReference type="PANTHER" id="PTHR15715:SF47">
    <property type="entry name" value="FHA DOMAIN-CONTAINING PROTEIN"/>
    <property type="match status" value="1"/>
</dbReference>
<feature type="compositionally biased region" description="Acidic residues" evidence="2">
    <location>
        <begin position="490"/>
        <end position="504"/>
    </location>
</feature>
<dbReference type="CDD" id="cd22704">
    <property type="entry name" value="FHA_Cep170"/>
    <property type="match status" value="1"/>
</dbReference>
<feature type="compositionally biased region" description="Polar residues" evidence="2">
    <location>
        <begin position="1155"/>
        <end position="1164"/>
    </location>
</feature>
<feature type="domain" description="FHA" evidence="3">
    <location>
        <begin position="20"/>
        <end position="70"/>
    </location>
</feature>
<feature type="region of interest" description="Disordered" evidence="2">
    <location>
        <begin position="1256"/>
        <end position="1276"/>
    </location>
</feature>
<feature type="compositionally biased region" description="Polar residues" evidence="2">
    <location>
        <begin position="578"/>
        <end position="589"/>
    </location>
</feature>
<feature type="compositionally biased region" description="Basic and acidic residues" evidence="2">
    <location>
        <begin position="891"/>
        <end position="902"/>
    </location>
</feature>
<feature type="compositionally biased region" description="Basic and acidic residues" evidence="2">
    <location>
        <begin position="332"/>
        <end position="353"/>
    </location>
</feature>
<feature type="compositionally biased region" description="Basic and acidic residues" evidence="2">
    <location>
        <begin position="812"/>
        <end position="827"/>
    </location>
</feature>
<dbReference type="Gene3D" id="2.60.200.20">
    <property type="match status" value="1"/>
</dbReference>
<evidence type="ECO:0000313" key="5">
    <source>
        <dbReference type="Proteomes" id="UP000887568"/>
    </source>
</evidence>
<dbReference type="Pfam" id="PF15308">
    <property type="entry name" value="CEP170_C"/>
    <property type="match status" value="2"/>
</dbReference>
<keyword evidence="5" id="KW-1185">Reference proteome</keyword>
<feature type="compositionally biased region" description="Basic and acidic residues" evidence="2">
    <location>
        <begin position="1439"/>
        <end position="1448"/>
    </location>
</feature>
<feature type="compositionally biased region" description="Basic and acidic residues" evidence="2">
    <location>
        <begin position="461"/>
        <end position="475"/>
    </location>
</feature>
<dbReference type="InterPro" id="IPR008984">
    <property type="entry name" value="SMAD_FHA_dom_sf"/>
</dbReference>
<name>A0A914BD60_PATMI</name>
<evidence type="ECO:0000256" key="1">
    <source>
        <dbReference type="ARBA" id="ARBA00010436"/>
    </source>
</evidence>
<feature type="compositionally biased region" description="Polar residues" evidence="2">
    <location>
        <begin position="914"/>
        <end position="923"/>
    </location>
</feature>
<feature type="compositionally biased region" description="Low complexity" evidence="2">
    <location>
        <begin position="1046"/>
        <end position="1065"/>
    </location>
</feature>
<feature type="compositionally biased region" description="Polar residues" evidence="2">
    <location>
        <begin position="449"/>
        <end position="460"/>
    </location>
</feature>
<feature type="region of interest" description="Disordered" evidence="2">
    <location>
        <begin position="789"/>
        <end position="1085"/>
    </location>
</feature>
<feature type="compositionally biased region" description="Low complexity" evidence="2">
    <location>
        <begin position="377"/>
        <end position="386"/>
    </location>
</feature>
<accession>A0A914BD60</accession>
<sequence>MTWCLVGNTGAVHILPQSMIFVGRDNCEINITSRSVDKRHSVINFDRSDDAFCIKDMETLNGTFVNDTRIPDSTYISLQRGDSIRFGYDPVTYRFDEVDPSSVRQFKAEDGINKLEIMDGTGNSIEKETKDGGDENEYDEEMKEGYSTKPSRQHNSQYEPRTTAVENRMMSHGRTTPLKQEFSVSSQPSSLYGQPAWWGQDDVVKGEGPVNEMEEGGRKSRTGNHTANGKDAHASPSHPSHKHLERPTRLPLNEAERDRDIPIHMYTRQATGLHPTTPVKRPSTPEHTEVTLVSASEKHVGFTIEFNAKEDAPKLSMNESLSEFVPAGVRSKFEGSSKMVEDMKAERMKKSVTDDQDSYQSPRMSPSAVQKLNTMWSSGKKGSKAGPGDSRTANNSETSKGDAAKQLKMRPLVSPRQPVSSKSGPVKSQSSHGPHKNDDHHNDQNGDNVSESGTYTIESESQSKEVLEARSKIDEVFGVGASMDAKQGSDEDTDKDIEDEEIQEEAVTMERVQTQEMDVGKYLDREYGKPSEQGTAKPPFQPKPPATGSSNAPAWVRQWAVLAGKDTSPREPGRSPRSDTSQSPRNYSQDAGAAEDMPSRSPHQAGQGPTAPPRRGGKRLLPTTPPERGDRLSPHLTSSEDSSRPNGLHVRQSPSSAFYSPRNREGVASSQQEEPTAYETNVSWRELSTEPKPAVFVSKPVAEVGSSSAVPVRDEEDFHTEVSMDTEILLKDTETFVKSLEMRMRDRQRSTPSPDFSESYDLSHRSFDGDIDTDLDTASCVSLVGTSGAYPLTTNQASLPPSGYQAKRSVHDRKTESKAKTPDEKNKKGGIWNRLSQPSRYKRNEKTPPAQSKDSSVTSDGMSDSMDSASFRRNTNITGSLPTGRITGRKTPRESESKDKTPKIVGKIKANLSKPRQTRSTMLRKSRFDGKDSPGPEHSDISPSSSISDMSSSRNSSMLRRSVPSQKESLARCQSPKDLHSRTKTASARIDTGRQRISSRSSEQTPRSEVSLGAQIVQQARSQSLRERKINSGETSARIMGKVQNSSTRTTTTTTSSRKSSLSSTDSAAVKKAPTGTWRRYKEPPTETDAVDAYIRTVTSRKSSLSSADESSIKSAPAYNYYKPRSNSNPSHQQQQQQQQHRTAMSMQHLAGAHYQQQWSRQEGLQNGTAAGDIAQASNSLAENLQRLSKGESTLGMAMEHIPKDELLFHFVRMMDEILSEDTVGVGERVTQRDEMENNHRQPLQRSTSLGYDNTGGLFSQSPPSAQPGSPPVAMKHKQWTKPESFDMLVMSSINHLSVKLKDSTDKLAYKLKKLQSPNATDAELREVLKDAESPLLKTHNKEIANILKNMRQLEKRLTEIHTMIDPRDAIELPEQLTPAAQIRRKYISDYGASSTSSSSVTIQGPAGVQSKAQQWGKSGQQGPSPGKGASPAQTPKSSRSDESEYYL</sequence>